<protein>
    <recommendedName>
        <fullName evidence="2">PiggyBac transposable element-derived protein domain-containing protein</fullName>
    </recommendedName>
</protein>
<dbReference type="PANTHER" id="PTHR46599:SF3">
    <property type="entry name" value="PIGGYBAC TRANSPOSABLE ELEMENT-DERIVED PROTEIN 4"/>
    <property type="match status" value="1"/>
</dbReference>
<feature type="domain" description="PiggyBac transposable element-derived protein" evidence="2">
    <location>
        <begin position="187"/>
        <end position="313"/>
    </location>
</feature>
<evidence type="ECO:0000256" key="1">
    <source>
        <dbReference type="SAM" id="MobiDB-lite"/>
    </source>
</evidence>
<organism evidence="3 4">
    <name type="scientific">Phytophthora citrophthora</name>
    <dbReference type="NCBI Taxonomy" id="4793"/>
    <lineage>
        <taxon>Eukaryota</taxon>
        <taxon>Sar</taxon>
        <taxon>Stramenopiles</taxon>
        <taxon>Oomycota</taxon>
        <taxon>Peronosporomycetes</taxon>
        <taxon>Peronosporales</taxon>
        <taxon>Peronosporaceae</taxon>
        <taxon>Phytophthora</taxon>
    </lineage>
</organism>
<name>A0AAD9GKB1_9STRA</name>
<dbReference type="Pfam" id="PF13843">
    <property type="entry name" value="DDE_Tnp_1_7"/>
    <property type="match status" value="1"/>
</dbReference>
<dbReference type="EMBL" id="JASMQC010000015">
    <property type="protein sequence ID" value="KAK1940062.1"/>
    <property type="molecule type" value="Genomic_DNA"/>
</dbReference>
<dbReference type="PANTHER" id="PTHR46599">
    <property type="entry name" value="PIGGYBAC TRANSPOSABLE ELEMENT-DERIVED PROTEIN 4"/>
    <property type="match status" value="1"/>
</dbReference>
<feature type="region of interest" description="Disordered" evidence="1">
    <location>
        <begin position="42"/>
        <end position="63"/>
    </location>
</feature>
<dbReference type="InterPro" id="IPR029526">
    <property type="entry name" value="PGBD"/>
</dbReference>
<dbReference type="AlphaFoldDB" id="A0AAD9GKB1"/>
<keyword evidence="4" id="KW-1185">Reference proteome</keyword>
<evidence type="ECO:0000313" key="3">
    <source>
        <dbReference type="EMBL" id="KAK1940062.1"/>
    </source>
</evidence>
<accession>A0AAD9GKB1</accession>
<evidence type="ECO:0000313" key="4">
    <source>
        <dbReference type="Proteomes" id="UP001259832"/>
    </source>
</evidence>
<proteinExistence type="predicted"/>
<gene>
    <name evidence="3" type="ORF">P3T76_008385</name>
</gene>
<comment type="caution">
    <text evidence="3">The sequence shown here is derived from an EMBL/GenBank/DDBJ whole genome shotgun (WGS) entry which is preliminary data.</text>
</comment>
<reference evidence="3" key="1">
    <citation type="submission" date="2023-08" db="EMBL/GenBank/DDBJ databases">
        <title>Reference Genome Resource for the Citrus Pathogen Phytophthora citrophthora.</title>
        <authorList>
            <person name="Moller H."/>
            <person name="Coetzee B."/>
            <person name="Rose L.J."/>
            <person name="Van Niekerk J.M."/>
        </authorList>
    </citation>
    <scope>NUCLEOTIDE SEQUENCE</scope>
    <source>
        <strain evidence="3">STE-U-9442</strain>
    </source>
</reference>
<evidence type="ECO:0000259" key="2">
    <source>
        <dbReference type="Pfam" id="PF13843"/>
    </source>
</evidence>
<sequence>MKSQQQNANGICRVTNTGRYTTVPRNTTSARTCTYTADASNPTGTLHVHPPQVDDATTRSGGVQSDRSEFLLSGDDKDFNVDDVVSDIGSKEFVLDACEDEASTETGDIPASSTVNADEEDLLKLIYVASSSNDLSKADLRVHTSKDWDVHMEDMSSGYQVPASPLHERSAVLSDTAEALGAILLDATKELWMEIAEETNSYQRWQRNFSPGQLAQWNQRRRAHNPAYKPKSPAQLARELAKFKEIQPYEVVNVIGLLCARALCPHQGHLSRHWATSTQGAVPRGTLDKYMARHWFEEIVRCLHFSDNDALDARSVKSWKI</sequence>
<dbReference type="Proteomes" id="UP001259832">
    <property type="component" value="Unassembled WGS sequence"/>
</dbReference>